<organism evidence="5 6">
    <name type="scientific">Arenibacter nanhaiticus</name>
    <dbReference type="NCBI Taxonomy" id="558155"/>
    <lineage>
        <taxon>Bacteria</taxon>
        <taxon>Pseudomonadati</taxon>
        <taxon>Bacteroidota</taxon>
        <taxon>Flavobacteriia</taxon>
        <taxon>Flavobacteriales</taxon>
        <taxon>Flavobacteriaceae</taxon>
        <taxon>Arenibacter</taxon>
    </lineage>
</organism>
<evidence type="ECO:0000259" key="4">
    <source>
        <dbReference type="PROSITE" id="PS01124"/>
    </source>
</evidence>
<dbReference type="Proteomes" id="UP000184231">
    <property type="component" value="Unassembled WGS sequence"/>
</dbReference>
<dbReference type="PROSITE" id="PS01124">
    <property type="entry name" value="HTH_ARAC_FAMILY_2"/>
    <property type="match status" value="1"/>
</dbReference>
<dbReference type="SMART" id="SM00342">
    <property type="entry name" value="HTH_ARAC"/>
    <property type="match status" value="1"/>
</dbReference>
<dbReference type="InterPro" id="IPR020449">
    <property type="entry name" value="Tscrpt_reg_AraC-type_HTH"/>
</dbReference>
<dbReference type="PANTHER" id="PTHR43280">
    <property type="entry name" value="ARAC-FAMILY TRANSCRIPTIONAL REGULATOR"/>
    <property type="match status" value="1"/>
</dbReference>
<reference evidence="5 6" key="1">
    <citation type="submission" date="2016-11" db="EMBL/GenBank/DDBJ databases">
        <authorList>
            <person name="Jaros S."/>
            <person name="Januszkiewicz K."/>
            <person name="Wedrychowicz H."/>
        </authorList>
    </citation>
    <scope>NUCLEOTIDE SEQUENCE [LARGE SCALE GENOMIC DNA]</scope>
    <source>
        <strain evidence="5 6">CGMCC 1.8863</strain>
    </source>
</reference>
<dbReference type="RefSeq" id="WP_072763224.1">
    <property type="nucleotide sequence ID" value="NZ_FQYX01000003.1"/>
</dbReference>
<dbReference type="Pfam" id="PF12833">
    <property type="entry name" value="HTH_18"/>
    <property type="match status" value="1"/>
</dbReference>
<dbReference type="Gene3D" id="2.60.120.280">
    <property type="entry name" value="Regulatory protein AraC"/>
    <property type="match status" value="1"/>
</dbReference>
<dbReference type="STRING" id="558155.SAMN04487911_103163"/>
<dbReference type="CDD" id="cd06986">
    <property type="entry name" value="cupin_MmsR-like_N"/>
    <property type="match status" value="1"/>
</dbReference>
<dbReference type="PANTHER" id="PTHR43280:SF30">
    <property type="entry name" value="MMSAB OPERON REGULATORY PROTEIN"/>
    <property type="match status" value="1"/>
</dbReference>
<evidence type="ECO:0000256" key="1">
    <source>
        <dbReference type="ARBA" id="ARBA00023015"/>
    </source>
</evidence>
<evidence type="ECO:0000313" key="5">
    <source>
        <dbReference type="EMBL" id="SHI58925.1"/>
    </source>
</evidence>
<sequence length="293" mass="34436">MDNYTIKEGFLGQRMIVLPNEVKQRLSSNPITNSFYVTDLGYYPNANHHQRVREKGASEYIFIYCTKGEGWYKLDDEIIAVLPNQFFIIPKNTKHSYGAQNENPWSIYWMHFNGSLVTSLFARYSKNNNKTITVPFESGRINLFGQIFNIYESSYTEPQMEYASLAALNFISTFVYKDINNVSYNDYENLVDSIIGFLTNNLDKSYTSDDIARNFNYSSSYIFSIFKKKTGYSLIHFFNLKKIQKACEYIKYTDMNIKEISFKLGYQDPLYFSRIFKKYMGVSPKKYRDQLEN</sequence>
<dbReference type="GO" id="GO:0003700">
    <property type="term" value="F:DNA-binding transcription factor activity"/>
    <property type="evidence" value="ECO:0007669"/>
    <property type="project" value="InterPro"/>
</dbReference>
<dbReference type="GO" id="GO:0043565">
    <property type="term" value="F:sequence-specific DNA binding"/>
    <property type="evidence" value="ECO:0007669"/>
    <property type="project" value="InterPro"/>
</dbReference>
<dbReference type="EMBL" id="FQYX01000003">
    <property type="protein sequence ID" value="SHI58925.1"/>
    <property type="molecule type" value="Genomic_DNA"/>
</dbReference>
<feature type="domain" description="HTH araC/xylS-type" evidence="4">
    <location>
        <begin position="192"/>
        <end position="290"/>
    </location>
</feature>
<dbReference type="InterPro" id="IPR009057">
    <property type="entry name" value="Homeodomain-like_sf"/>
</dbReference>
<protein>
    <submittedName>
        <fullName evidence="5">AraC-type DNA-binding protein</fullName>
    </submittedName>
</protein>
<dbReference type="PRINTS" id="PR00032">
    <property type="entry name" value="HTHARAC"/>
</dbReference>
<evidence type="ECO:0000256" key="2">
    <source>
        <dbReference type="ARBA" id="ARBA00023125"/>
    </source>
</evidence>
<keyword evidence="6" id="KW-1185">Reference proteome</keyword>
<dbReference type="OrthoDB" id="9813413at2"/>
<dbReference type="InterPro" id="IPR003313">
    <property type="entry name" value="AraC-bd"/>
</dbReference>
<dbReference type="AlphaFoldDB" id="A0A1M6CCZ5"/>
<dbReference type="Pfam" id="PF02311">
    <property type="entry name" value="AraC_binding"/>
    <property type="match status" value="1"/>
</dbReference>
<accession>A0A1M6CCZ5</accession>
<evidence type="ECO:0000313" key="6">
    <source>
        <dbReference type="Proteomes" id="UP000184231"/>
    </source>
</evidence>
<dbReference type="SUPFAM" id="SSF46689">
    <property type="entry name" value="Homeodomain-like"/>
    <property type="match status" value="2"/>
</dbReference>
<gene>
    <name evidence="5" type="ORF">SAMN04487911_103163</name>
</gene>
<name>A0A1M6CCZ5_9FLAO</name>
<dbReference type="InterPro" id="IPR018060">
    <property type="entry name" value="HTH_AraC"/>
</dbReference>
<dbReference type="SUPFAM" id="SSF51215">
    <property type="entry name" value="Regulatory protein AraC"/>
    <property type="match status" value="1"/>
</dbReference>
<proteinExistence type="predicted"/>
<dbReference type="PROSITE" id="PS00041">
    <property type="entry name" value="HTH_ARAC_FAMILY_1"/>
    <property type="match status" value="1"/>
</dbReference>
<evidence type="ECO:0000256" key="3">
    <source>
        <dbReference type="ARBA" id="ARBA00023163"/>
    </source>
</evidence>
<dbReference type="InterPro" id="IPR037923">
    <property type="entry name" value="HTH-like"/>
</dbReference>
<dbReference type="Gene3D" id="1.10.10.60">
    <property type="entry name" value="Homeodomain-like"/>
    <property type="match status" value="2"/>
</dbReference>
<dbReference type="InterPro" id="IPR018062">
    <property type="entry name" value="HTH_AraC-typ_CS"/>
</dbReference>
<keyword evidence="3" id="KW-0804">Transcription</keyword>
<keyword evidence="1" id="KW-0805">Transcription regulation</keyword>
<keyword evidence="2 5" id="KW-0238">DNA-binding</keyword>